<name>A0A239CEQ0_9BURK</name>
<proteinExistence type="predicted"/>
<evidence type="ECO:0000256" key="3">
    <source>
        <dbReference type="ARBA" id="ARBA00022840"/>
    </source>
</evidence>
<evidence type="ECO:0000313" key="8">
    <source>
        <dbReference type="EMBL" id="SNS17823.1"/>
    </source>
</evidence>
<keyword evidence="4" id="KW-0092">Biotin</keyword>
<gene>
    <name evidence="8" type="ORF">SAMN06265795_101380</name>
</gene>
<dbReference type="NCBIfam" id="TIGR00121">
    <property type="entry name" value="birA_ligase"/>
    <property type="match status" value="1"/>
</dbReference>
<dbReference type="InterPro" id="IPR045864">
    <property type="entry name" value="aa-tRNA-synth_II/BPL/LPL"/>
</dbReference>
<dbReference type="GO" id="GO:0005524">
    <property type="term" value="F:ATP binding"/>
    <property type="evidence" value="ECO:0007669"/>
    <property type="project" value="UniProtKB-KW"/>
</dbReference>
<dbReference type="GO" id="GO:0004077">
    <property type="term" value="F:biotin--[biotin carboxyl-carrier protein] ligase activity"/>
    <property type="evidence" value="ECO:0007669"/>
    <property type="project" value="UniProtKB-EC"/>
</dbReference>
<evidence type="ECO:0000256" key="5">
    <source>
        <dbReference type="ARBA" id="ARBA00024227"/>
    </source>
</evidence>
<dbReference type="AlphaFoldDB" id="A0A239CEQ0"/>
<dbReference type="InterPro" id="IPR004143">
    <property type="entry name" value="BPL_LPL_catalytic"/>
</dbReference>
<dbReference type="PANTHER" id="PTHR12835">
    <property type="entry name" value="BIOTIN PROTEIN LIGASE"/>
    <property type="match status" value="1"/>
</dbReference>
<comment type="catalytic activity">
    <reaction evidence="6">
        <text>biotin + L-lysyl-[protein] + ATP = N(6)-biotinyl-L-lysyl-[protein] + AMP + diphosphate + H(+)</text>
        <dbReference type="Rhea" id="RHEA:11756"/>
        <dbReference type="Rhea" id="RHEA-COMP:9752"/>
        <dbReference type="Rhea" id="RHEA-COMP:10505"/>
        <dbReference type="ChEBI" id="CHEBI:15378"/>
        <dbReference type="ChEBI" id="CHEBI:29969"/>
        <dbReference type="ChEBI" id="CHEBI:30616"/>
        <dbReference type="ChEBI" id="CHEBI:33019"/>
        <dbReference type="ChEBI" id="CHEBI:57586"/>
        <dbReference type="ChEBI" id="CHEBI:83144"/>
        <dbReference type="ChEBI" id="CHEBI:456215"/>
        <dbReference type="EC" id="6.3.4.15"/>
    </reaction>
</comment>
<dbReference type="RefSeq" id="WP_089397588.1">
    <property type="nucleotide sequence ID" value="NZ_FZOT01000001.1"/>
</dbReference>
<evidence type="ECO:0000259" key="7">
    <source>
        <dbReference type="PROSITE" id="PS51733"/>
    </source>
</evidence>
<evidence type="ECO:0000256" key="1">
    <source>
        <dbReference type="ARBA" id="ARBA00022598"/>
    </source>
</evidence>
<dbReference type="PANTHER" id="PTHR12835:SF5">
    <property type="entry name" value="BIOTIN--PROTEIN LIGASE"/>
    <property type="match status" value="1"/>
</dbReference>
<dbReference type="PROSITE" id="PS51733">
    <property type="entry name" value="BPL_LPL_CATALYTIC"/>
    <property type="match status" value="1"/>
</dbReference>
<dbReference type="Pfam" id="PF02237">
    <property type="entry name" value="BPL_C"/>
    <property type="match status" value="1"/>
</dbReference>
<dbReference type="InterPro" id="IPR008988">
    <property type="entry name" value="Transcriptional_repressor_C"/>
</dbReference>
<dbReference type="InterPro" id="IPR004408">
    <property type="entry name" value="Biotin_CoA_COase_ligase"/>
</dbReference>
<dbReference type="EC" id="6.3.4.15" evidence="5"/>
<dbReference type="Gene3D" id="3.30.930.10">
    <property type="entry name" value="Bira Bifunctional Protein, Domain 2"/>
    <property type="match status" value="1"/>
</dbReference>
<evidence type="ECO:0000256" key="2">
    <source>
        <dbReference type="ARBA" id="ARBA00022741"/>
    </source>
</evidence>
<sequence>MTSLLDSTAVAALLREPASAIDVRVVAQTGSTNADLIAAVGGFTSPVLLAAEHQTAGRGRAGRTWHSAPGGSLAFSLAWRFARPLAALVGLPLAVGVAVAEALAMFELTVQLKWPNDVLYEERKLGGILVESRDVSDAGAPGCWAVIGIGLNLALPRELEAAIDRPVASVPWLAALDRNLLLATLANSLAQVLVQFEQHGFPALQQRWNALHAWRGREVALLDQGKVLQQGVAVGVDGQGCLLIDTPQGRRAVMSGDVSLREVGA</sequence>
<reference evidence="8 9" key="1">
    <citation type="submission" date="2017-06" db="EMBL/GenBank/DDBJ databases">
        <authorList>
            <person name="Kim H.J."/>
            <person name="Triplett B.A."/>
        </authorList>
    </citation>
    <scope>NUCLEOTIDE SEQUENCE [LARGE SCALE GENOMIC DNA]</scope>
    <source>
        <strain evidence="8 9">U15</strain>
    </source>
</reference>
<keyword evidence="1 8" id="KW-0436">Ligase</keyword>
<dbReference type="SUPFAM" id="SSF50037">
    <property type="entry name" value="C-terminal domain of transcriptional repressors"/>
    <property type="match status" value="1"/>
</dbReference>
<dbReference type="OrthoDB" id="9807064at2"/>
<evidence type="ECO:0000313" key="9">
    <source>
        <dbReference type="Proteomes" id="UP000198284"/>
    </source>
</evidence>
<keyword evidence="9" id="KW-1185">Reference proteome</keyword>
<accession>A0A239CEQ0</accession>
<dbReference type="EMBL" id="FZOT01000001">
    <property type="protein sequence ID" value="SNS17823.1"/>
    <property type="molecule type" value="Genomic_DNA"/>
</dbReference>
<evidence type="ECO:0000256" key="6">
    <source>
        <dbReference type="ARBA" id="ARBA00047846"/>
    </source>
</evidence>
<keyword evidence="2" id="KW-0547">Nucleotide-binding</keyword>
<dbReference type="GO" id="GO:0005737">
    <property type="term" value="C:cytoplasm"/>
    <property type="evidence" value="ECO:0007669"/>
    <property type="project" value="TreeGrafter"/>
</dbReference>
<dbReference type="InterPro" id="IPR003142">
    <property type="entry name" value="BPL_C"/>
</dbReference>
<protein>
    <recommendedName>
        <fullName evidence="5">biotin--[biotin carboxyl-carrier protein] ligase</fullName>
        <ecNumber evidence="5">6.3.4.15</ecNumber>
    </recommendedName>
</protein>
<dbReference type="Proteomes" id="UP000198284">
    <property type="component" value="Unassembled WGS sequence"/>
</dbReference>
<organism evidence="8 9">
    <name type="scientific">Noviherbaspirillum humi</name>
    <dbReference type="NCBI Taxonomy" id="1688639"/>
    <lineage>
        <taxon>Bacteria</taxon>
        <taxon>Pseudomonadati</taxon>
        <taxon>Pseudomonadota</taxon>
        <taxon>Betaproteobacteria</taxon>
        <taxon>Burkholderiales</taxon>
        <taxon>Oxalobacteraceae</taxon>
        <taxon>Noviherbaspirillum</taxon>
    </lineage>
</organism>
<dbReference type="Gene3D" id="2.30.30.100">
    <property type="match status" value="1"/>
</dbReference>
<dbReference type="SUPFAM" id="SSF55681">
    <property type="entry name" value="Class II aaRS and biotin synthetases"/>
    <property type="match status" value="1"/>
</dbReference>
<dbReference type="Pfam" id="PF03099">
    <property type="entry name" value="BPL_LplA_LipB"/>
    <property type="match status" value="1"/>
</dbReference>
<keyword evidence="3" id="KW-0067">ATP-binding</keyword>
<feature type="domain" description="BPL/LPL catalytic" evidence="7">
    <location>
        <begin position="21"/>
        <end position="197"/>
    </location>
</feature>
<evidence type="ECO:0000256" key="4">
    <source>
        <dbReference type="ARBA" id="ARBA00023267"/>
    </source>
</evidence>
<dbReference type="CDD" id="cd16442">
    <property type="entry name" value="BPL"/>
    <property type="match status" value="1"/>
</dbReference>